<keyword evidence="2" id="KW-1185">Reference proteome</keyword>
<name>A0ACC1NBU2_9HYPO</name>
<protein>
    <submittedName>
        <fullName evidence="1">Uncharacterized protein</fullName>
    </submittedName>
</protein>
<evidence type="ECO:0000313" key="1">
    <source>
        <dbReference type="EMBL" id="KAJ2976321.1"/>
    </source>
</evidence>
<evidence type="ECO:0000313" key="2">
    <source>
        <dbReference type="Proteomes" id="UP001143910"/>
    </source>
</evidence>
<reference evidence="1" key="1">
    <citation type="submission" date="2022-08" db="EMBL/GenBank/DDBJ databases">
        <title>Genome Sequence of Lecanicillium fungicola.</title>
        <authorList>
            <person name="Buettner E."/>
        </authorList>
    </citation>
    <scope>NUCLEOTIDE SEQUENCE</scope>
    <source>
        <strain evidence="1">Babe33</strain>
    </source>
</reference>
<organism evidence="1 2">
    <name type="scientific">Zarea fungicola</name>
    <dbReference type="NCBI Taxonomy" id="93591"/>
    <lineage>
        <taxon>Eukaryota</taxon>
        <taxon>Fungi</taxon>
        <taxon>Dikarya</taxon>
        <taxon>Ascomycota</taxon>
        <taxon>Pezizomycotina</taxon>
        <taxon>Sordariomycetes</taxon>
        <taxon>Hypocreomycetidae</taxon>
        <taxon>Hypocreales</taxon>
        <taxon>Cordycipitaceae</taxon>
        <taxon>Zarea</taxon>
    </lineage>
</organism>
<proteinExistence type="predicted"/>
<accession>A0ACC1NBU2</accession>
<dbReference type="EMBL" id="JANJQO010000597">
    <property type="protein sequence ID" value="KAJ2976321.1"/>
    <property type="molecule type" value="Genomic_DNA"/>
</dbReference>
<gene>
    <name evidence="1" type="ORF">NQ176_g5019</name>
</gene>
<sequence length="888" mass="98741">MSPRNIPTRPLGRNGPLVPRLGLGLMGASMLYGTPPSDESRLRLLDKAYEMGVRFWDSGMSDMYGDSEDLIGKWFAANSVKRKDIFLATKFGFRGAGIDISPEYAREAITNSLRRLGVEYIDLYYVHRLDQVTPIEKTMDALRQLKEEGKIRFIGLSECSASALRRAHAVHPISCVQMAYSPFVLDIEQPKHDLLATARELGVAIVPYNPLAHGLLTGTLRSKEDYTQPGDERAKIPWFSDKNFPGNLAVVDNIGAIAGRKGISVAKLTLAWILFQGDDFFPIPGTTKVNRLADNLDSLSVIITRDEDAEIRRVAVRLWSEARRQGVDTHVFLTVVMAEVCLCLLCDEFTKSIIAANFNKFDIPTGPRWADELRQPLDWRVANWGRGFVHQGSFAALQVSAASCQLCNLIYKDLSSASSAQASTGRLELFPAPYATVVSTPPGTFAAVFSGDESYKQFWLSYPFVYQLCRQRTWQDVDVFHPVAKIPRAVPERWRDAEVWETAKTWMKICAENHPNCSNVPSATSASRSMPTRIIDVGSATDSAIRLVTSKDLATPQPYAALSHSWGGEIPEKLTTSTLGVMAAGILVSRLPQNFQDAISITRLLNLRYLWIDALCIIQDSSSDWAYEASLMASVYADSAERLLAPRVLHVGVGQLYWECRTGVAHEDGAWTPEESESGWYKHHIRFIKLRKAFLSTPEGGQIDRAYWDRWYELVTNYSSRKLSFASDILPAISGMAQRFQDSVGPSSAQYAAGLWTQDMRHGILWGAQKLHQALRKVAGFNECRELSRPPQRMAPSWSWASVIGPVEFTFSVNGTHSCEIIGVDLSGSKMDTITAGQVQEGKLSVSGPVAELQYDAPSFSSQNVGSLRVPRQEKACFYGQSLVWYLS</sequence>
<dbReference type="Proteomes" id="UP001143910">
    <property type="component" value="Unassembled WGS sequence"/>
</dbReference>
<comment type="caution">
    <text evidence="1">The sequence shown here is derived from an EMBL/GenBank/DDBJ whole genome shotgun (WGS) entry which is preliminary data.</text>
</comment>